<dbReference type="STRING" id="159449.B4N89_18210"/>
<dbReference type="InterPro" id="IPR013525">
    <property type="entry name" value="ABC2_TM"/>
</dbReference>
<evidence type="ECO:0000259" key="7">
    <source>
        <dbReference type="Pfam" id="PF01061"/>
    </source>
</evidence>
<protein>
    <submittedName>
        <fullName evidence="8">ABC transporter</fullName>
    </submittedName>
</protein>
<dbReference type="GO" id="GO:0046677">
    <property type="term" value="P:response to antibiotic"/>
    <property type="evidence" value="ECO:0007669"/>
    <property type="project" value="UniProtKB-KW"/>
</dbReference>
<evidence type="ECO:0000256" key="1">
    <source>
        <dbReference type="ARBA" id="ARBA00004141"/>
    </source>
</evidence>
<accession>A0A1T3P0I1</accession>
<keyword evidence="4 6" id="KW-0472">Membrane</keyword>
<feature type="transmembrane region" description="Helical" evidence="6">
    <location>
        <begin position="129"/>
        <end position="153"/>
    </location>
</feature>
<dbReference type="InterPro" id="IPR051784">
    <property type="entry name" value="Nod_factor_ABC_transporter"/>
</dbReference>
<evidence type="ECO:0000256" key="4">
    <source>
        <dbReference type="ARBA" id="ARBA00023136"/>
    </source>
</evidence>
<keyword evidence="5" id="KW-0046">Antibiotic resistance</keyword>
<dbReference type="GO" id="GO:0043190">
    <property type="term" value="C:ATP-binding cassette (ABC) transporter complex"/>
    <property type="evidence" value="ECO:0007669"/>
    <property type="project" value="InterPro"/>
</dbReference>
<organism evidence="8 9">
    <name type="scientific">Embleya scabrispora</name>
    <dbReference type="NCBI Taxonomy" id="159449"/>
    <lineage>
        <taxon>Bacteria</taxon>
        <taxon>Bacillati</taxon>
        <taxon>Actinomycetota</taxon>
        <taxon>Actinomycetes</taxon>
        <taxon>Kitasatosporales</taxon>
        <taxon>Streptomycetaceae</taxon>
        <taxon>Embleya</taxon>
    </lineage>
</organism>
<feature type="transmembrane region" description="Helical" evidence="6">
    <location>
        <begin position="160"/>
        <end position="178"/>
    </location>
</feature>
<feature type="transmembrane region" description="Helical" evidence="6">
    <location>
        <begin position="18"/>
        <end position="35"/>
    </location>
</feature>
<proteinExistence type="predicted"/>
<dbReference type="RefSeq" id="WP_078976884.1">
    <property type="nucleotide sequence ID" value="NZ_MWQN01000001.1"/>
</dbReference>
<dbReference type="PANTHER" id="PTHR43229">
    <property type="entry name" value="NODULATION PROTEIN J"/>
    <property type="match status" value="1"/>
</dbReference>
<evidence type="ECO:0000313" key="8">
    <source>
        <dbReference type="EMBL" id="OPC82617.1"/>
    </source>
</evidence>
<evidence type="ECO:0000313" key="9">
    <source>
        <dbReference type="Proteomes" id="UP000190037"/>
    </source>
</evidence>
<keyword evidence="9" id="KW-1185">Reference proteome</keyword>
<comment type="subcellular location">
    <subcellularLocation>
        <location evidence="1">Membrane</location>
        <topology evidence="1">Multi-pass membrane protein</topology>
    </subcellularLocation>
</comment>
<dbReference type="Proteomes" id="UP000190037">
    <property type="component" value="Unassembled WGS sequence"/>
</dbReference>
<feature type="transmembrane region" description="Helical" evidence="6">
    <location>
        <begin position="47"/>
        <end position="72"/>
    </location>
</feature>
<feature type="transmembrane region" description="Helical" evidence="6">
    <location>
        <begin position="93"/>
        <end position="117"/>
    </location>
</feature>
<keyword evidence="2 6" id="KW-0812">Transmembrane</keyword>
<dbReference type="OrthoDB" id="63188at2"/>
<evidence type="ECO:0000256" key="2">
    <source>
        <dbReference type="ARBA" id="ARBA00022692"/>
    </source>
</evidence>
<reference evidence="8 9" key="1">
    <citation type="submission" date="2017-03" db="EMBL/GenBank/DDBJ databases">
        <title>Draft genome sequence of Streptomyces scabrisporus NF3, endophyte isolated from Amphipterygium adstringens.</title>
        <authorList>
            <person name="Vazquez M."/>
            <person name="Ceapa C.D."/>
            <person name="Rodriguez Luna D."/>
            <person name="Sanchez Esquivel S."/>
        </authorList>
    </citation>
    <scope>NUCLEOTIDE SEQUENCE [LARGE SCALE GENOMIC DNA]</scope>
    <source>
        <strain evidence="8 9">NF3</strain>
    </source>
</reference>
<evidence type="ECO:0000256" key="6">
    <source>
        <dbReference type="SAM" id="Phobius"/>
    </source>
</evidence>
<keyword evidence="3 6" id="KW-1133">Transmembrane helix</keyword>
<dbReference type="PIRSF" id="PIRSF006648">
    <property type="entry name" value="DrrB"/>
    <property type="match status" value="1"/>
</dbReference>
<feature type="transmembrane region" description="Helical" evidence="6">
    <location>
        <begin position="212"/>
        <end position="231"/>
    </location>
</feature>
<gene>
    <name evidence="8" type="ORF">B4N89_18210</name>
</gene>
<name>A0A1T3P0I1_9ACTN</name>
<dbReference type="PANTHER" id="PTHR43229:SF3">
    <property type="entry name" value="ABC-TYPE MULTIDRUG TRANSPORT SYSTEM, PERMEASE COMPONENT"/>
    <property type="match status" value="1"/>
</dbReference>
<sequence>MRTLMRLEVLRMLRNRRYLLFTLAYPVAMYLIFGSQSGDVDGTDVSAYVMVSMASFGAVGAVLSAGVQRIAAERQSGWTRQLRLTTLTGRQYVVSKLVSAAVVGLPAIVLVLCTGFLRGVRLDAWQWGVIVLALWFGSFVFAVLGIGLGYLVAPDSAQPLFMLVYLGMAVLGGMWVPLSGFPQVLQDIGHVMPTYRYGQLGWEVLAGHRPRVADVVVLAVYLVAFTALAAWRYRRDEQKVAA</sequence>
<dbReference type="GO" id="GO:0140359">
    <property type="term" value="F:ABC-type transporter activity"/>
    <property type="evidence" value="ECO:0007669"/>
    <property type="project" value="InterPro"/>
</dbReference>
<dbReference type="eggNOG" id="COG0842">
    <property type="taxonomic scope" value="Bacteria"/>
</dbReference>
<dbReference type="InterPro" id="IPR000412">
    <property type="entry name" value="ABC_2_transport"/>
</dbReference>
<feature type="domain" description="ABC-2 type transporter transmembrane" evidence="7">
    <location>
        <begin position="2"/>
        <end position="195"/>
    </location>
</feature>
<dbReference type="EMBL" id="MWQN01000001">
    <property type="protein sequence ID" value="OPC82617.1"/>
    <property type="molecule type" value="Genomic_DNA"/>
</dbReference>
<evidence type="ECO:0000256" key="5">
    <source>
        <dbReference type="ARBA" id="ARBA00023251"/>
    </source>
</evidence>
<dbReference type="Pfam" id="PF01061">
    <property type="entry name" value="ABC2_membrane"/>
    <property type="match status" value="1"/>
</dbReference>
<evidence type="ECO:0000256" key="3">
    <source>
        <dbReference type="ARBA" id="ARBA00022989"/>
    </source>
</evidence>
<dbReference type="AlphaFoldDB" id="A0A1T3P0I1"/>
<comment type="caution">
    <text evidence="8">The sequence shown here is derived from an EMBL/GenBank/DDBJ whole genome shotgun (WGS) entry which is preliminary data.</text>
</comment>